<evidence type="ECO:0000313" key="1">
    <source>
        <dbReference type="EMBL" id="KTR53779.1"/>
    </source>
</evidence>
<dbReference type="EMBL" id="LDRC01000010">
    <property type="protein sequence ID" value="KTR53779.1"/>
    <property type="molecule type" value="Genomic_DNA"/>
</dbReference>
<evidence type="ECO:0000313" key="2">
    <source>
        <dbReference type="Proteomes" id="UP000072763"/>
    </source>
</evidence>
<protein>
    <submittedName>
        <fullName evidence="1">Uncharacterized protein</fullName>
    </submittedName>
</protein>
<name>A0A147DTW6_9MICO</name>
<dbReference type="Proteomes" id="UP000072763">
    <property type="component" value="Unassembled WGS sequence"/>
</dbReference>
<dbReference type="RefSeq" id="WP_058748770.1">
    <property type="nucleotide sequence ID" value="NZ_JBEPMD010000008.1"/>
</dbReference>
<dbReference type="PATRIC" id="fig|465820.4.peg.65"/>
<comment type="caution">
    <text evidence="1">The sequence shown here is derived from an EMBL/GenBank/DDBJ whole genome shotgun (WGS) entry which is preliminary data.</text>
</comment>
<accession>A0A147DTW6</accession>
<sequence length="97" mass="11257">MSDLVISQELSDSAAKVHAINDELEHQKSDDDQYHGVFGESHLQDAFSHFSKDWKLHREKIRKNVDKLDKNLQNSVETWRDLQQQLTDGLQSHEESA</sequence>
<reference evidence="1 2" key="1">
    <citation type="journal article" date="2016" name="Front. Microbiol.">
        <title>Genomic Resource of Rice Seed Associated Bacteria.</title>
        <authorList>
            <person name="Midha S."/>
            <person name="Bansal K."/>
            <person name="Sharma S."/>
            <person name="Kumar N."/>
            <person name="Patil P.P."/>
            <person name="Chaudhry V."/>
            <person name="Patil P.B."/>
        </authorList>
    </citation>
    <scope>NUCLEOTIDE SEQUENCE [LARGE SCALE GENOMIC DNA]</scope>
    <source>
        <strain evidence="1 2">NS359</strain>
    </source>
</reference>
<dbReference type="AlphaFoldDB" id="A0A147DTW6"/>
<proteinExistence type="predicted"/>
<dbReference type="OrthoDB" id="5019947at2"/>
<gene>
    <name evidence="1" type="ORF">NS359_01880</name>
</gene>
<organism evidence="1 2">
    <name type="scientific">Curtobacterium oceanosedimentum</name>
    <dbReference type="NCBI Taxonomy" id="465820"/>
    <lineage>
        <taxon>Bacteria</taxon>
        <taxon>Bacillati</taxon>
        <taxon>Actinomycetota</taxon>
        <taxon>Actinomycetes</taxon>
        <taxon>Micrococcales</taxon>
        <taxon>Microbacteriaceae</taxon>
        <taxon>Curtobacterium</taxon>
    </lineage>
</organism>